<dbReference type="RefSeq" id="WP_050053708.1">
    <property type="nucleotide sequence ID" value="NZ_CAQI01000028.1"/>
</dbReference>
<evidence type="ECO:0000313" key="1">
    <source>
        <dbReference type="EMBL" id="CCQ44660.1"/>
    </source>
</evidence>
<dbReference type="Proteomes" id="UP000035722">
    <property type="component" value="Unassembled WGS sequence"/>
</dbReference>
<gene>
    <name evidence="1" type="ORF">ARTSIC4J27_587</name>
</gene>
<proteinExistence type="predicted"/>
<dbReference type="OrthoDB" id="3515845at2"/>
<accession>A0A024GXI1</accession>
<dbReference type="EMBL" id="CAQI01000028">
    <property type="protein sequence ID" value="CCQ44660.1"/>
    <property type="molecule type" value="Genomic_DNA"/>
</dbReference>
<reference evidence="2" key="1">
    <citation type="journal article" date="2014" name="Genome Announc.">
        <title>Genome Sequence of Arthrobacter siccitolerans 4J27, a Xeroprotectant-Producing Desiccation-Tolerant Microorganism.</title>
        <authorList>
            <person name="Manzanera M."/>
            <person name="Santa-Cruz-Calvo L."/>
            <person name="Vilchez J.I."/>
            <person name="Garcia-Fontana C."/>
            <person name="Silva-Castro G.A."/>
            <person name="Calvo C."/>
            <person name="Gonzalez-Lopez J."/>
        </authorList>
    </citation>
    <scope>NUCLEOTIDE SEQUENCE [LARGE SCALE GENOMIC DNA]</scope>
    <source>
        <strain evidence="2">4J27</strain>
    </source>
</reference>
<sequence length="356" mass="39192">MSTWRYIAQRATTGEILDFELPLHRDELRWDLSGAGSLRGTVKPDTGTLRAHDGRLLLEEWGTFIYAEADGEIRWGGIVVSSGFDGAAWKVEAAGFASYPHGLPFTGDFETAGSDPADVVRFLWEHVQSYADGDLGLVVTGDRTNAVVGTAEEPYELRWWDAPDVGGEIDALAKETPFDYAERHFWDGEEIRHELRIGYPRLGRRRDDLAFIQGDNVASVVTPELDGEIFANEVLGIGAGEGPGAVRSTTAVRDGRLRRSYVYTAKDVTSESRLDALIRGELTRRQQTLSISSITVREHPNAPIGSWNVGDDVLVEATLPWLGEISLWCRITAWALTSDTTATLTLARSDSFTYGG</sequence>
<organism evidence="1 2">
    <name type="scientific">Pseudarthrobacter siccitolerans</name>
    <dbReference type="NCBI Taxonomy" id="861266"/>
    <lineage>
        <taxon>Bacteria</taxon>
        <taxon>Bacillati</taxon>
        <taxon>Actinomycetota</taxon>
        <taxon>Actinomycetes</taxon>
        <taxon>Micrococcales</taxon>
        <taxon>Micrococcaceae</taxon>
        <taxon>Pseudarthrobacter</taxon>
    </lineage>
</organism>
<evidence type="ECO:0008006" key="3">
    <source>
        <dbReference type="Google" id="ProtNLM"/>
    </source>
</evidence>
<dbReference type="AlphaFoldDB" id="A0A024GXI1"/>
<dbReference type="STRING" id="861266.ARTSIC4J27_587"/>
<evidence type="ECO:0000313" key="2">
    <source>
        <dbReference type="Proteomes" id="UP000035722"/>
    </source>
</evidence>
<protein>
    <recommendedName>
        <fullName evidence="3">Minor tail protein</fullName>
    </recommendedName>
</protein>
<keyword evidence="2" id="KW-1185">Reference proteome</keyword>
<name>A0A024GXI1_9MICC</name>
<comment type="caution">
    <text evidence="1">The sequence shown here is derived from an EMBL/GenBank/DDBJ whole genome shotgun (WGS) entry which is preliminary data.</text>
</comment>